<feature type="domain" description="Fatty acid hydroxylase" evidence="15">
    <location>
        <begin position="210"/>
        <end position="352"/>
    </location>
</feature>
<name>A0A1Y1W1N6_9FUNG</name>
<keyword evidence="17" id="KW-1185">Reference proteome</keyword>
<evidence type="ECO:0000256" key="2">
    <source>
        <dbReference type="ARBA" id="ARBA00004477"/>
    </source>
</evidence>
<keyword evidence="3" id="KW-0444">Lipid biosynthesis</keyword>
<dbReference type="OrthoDB" id="260519at2759"/>
<evidence type="ECO:0000256" key="6">
    <source>
        <dbReference type="ARBA" id="ARBA00022824"/>
    </source>
</evidence>
<keyword evidence="9 14" id="KW-1133">Transmembrane helix</keyword>
<dbReference type="GO" id="GO:0005789">
    <property type="term" value="C:endoplasmic reticulum membrane"/>
    <property type="evidence" value="ECO:0007669"/>
    <property type="project" value="UniProtKB-SubCell"/>
</dbReference>
<comment type="cofactor">
    <cofactor evidence="1">
        <name>Zn(2+)</name>
        <dbReference type="ChEBI" id="CHEBI:29105"/>
    </cofactor>
</comment>
<comment type="subcellular location">
    <subcellularLocation>
        <location evidence="2">Endoplasmic reticulum membrane</location>
        <topology evidence="2">Multi-pass membrane protein</topology>
    </subcellularLocation>
</comment>
<evidence type="ECO:0000256" key="11">
    <source>
        <dbReference type="ARBA" id="ARBA00023098"/>
    </source>
</evidence>
<keyword evidence="7" id="KW-0276">Fatty acid metabolism</keyword>
<feature type="transmembrane region" description="Helical" evidence="14">
    <location>
        <begin position="205"/>
        <end position="224"/>
    </location>
</feature>
<dbReference type="STRING" id="61395.A0A1Y1W1N6"/>
<protein>
    <submittedName>
        <fullName evidence="16">Inositolphosphorylceramide-B hydroxylase</fullName>
    </submittedName>
</protein>
<comment type="caution">
    <text evidence="16">The sequence shown here is derived from an EMBL/GenBank/DDBJ whole genome shotgun (WGS) entry which is preliminary data.</text>
</comment>
<evidence type="ECO:0000259" key="15">
    <source>
        <dbReference type="Pfam" id="PF04116"/>
    </source>
</evidence>
<evidence type="ECO:0000256" key="7">
    <source>
        <dbReference type="ARBA" id="ARBA00022832"/>
    </source>
</evidence>
<dbReference type="PANTHER" id="PTHR12863:SF1">
    <property type="entry name" value="FATTY ACID 2-HYDROXYLASE"/>
    <property type="match status" value="1"/>
</dbReference>
<evidence type="ECO:0000256" key="1">
    <source>
        <dbReference type="ARBA" id="ARBA00001947"/>
    </source>
</evidence>
<evidence type="ECO:0000256" key="12">
    <source>
        <dbReference type="ARBA" id="ARBA00023136"/>
    </source>
</evidence>
<dbReference type="InterPro" id="IPR014430">
    <property type="entry name" value="Scs7"/>
</dbReference>
<proteinExistence type="predicted"/>
<evidence type="ECO:0000256" key="10">
    <source>
        <dbReference type="ARBA" id="ARBA00023002"/>
    </source>
</evidence>
<evidence type="ECO:0000256" key="9">
    <source>
        <dbReference type="ARBA" id="ARBA00022989"/>
    </source>
</evidence>
<dbReference type="Proteomes" id="UP000193922">
    <property type="component" value="Unassembled WGS sequence"/>
</dbReference>
<dbReference type="InterPro" id="IPR036400">
    <property type="entry name" value="Cyt_B5-like_heme/steroid_sf"/>
</dbReference>
<keyword evidence="8" id="KW-0862">Zinc</keyword>
<dbReference type="GO" id="GO:0005506">
    <property type="term" value="F:iron ion binding"/>
    <property type="evidence" value="ECO:0007669"/>
    <property type="project" value="InterPro"/>
</dbReference>
<dbReference type="RefSeq" id="XP_040741317.1">
    <property type="nucleotide sequence ID" value="XM_040890538.1"/>
</dbReference>
<keyword evidence="13" id="KW-0275">Fatty acid biosynthesis</keyword>
<dbReference type="PANTHER" id="PTHR12863">
    <property type="entry name" value="FATTY ACID HYDROXYLASE"/>
    <property type="match status" value="1"/>
</dbReference>
<feature type="transmembrane region" description="Helical" evidence="14">
    <location>
        <begin position="179"/>
        <end position="198"/>
    </location>
</feature>
<evidence type="ECO:0000313" key="17">
    <source>
        <dbReference type="Proteomes" id="UP000193922"/>
    </source>
</evidence>
<dbReference type="GO" id="GO:0006633">
    <property type="term" value="P:fatty acid biosynthetic process"/>
    <property type="evidence" value="ECO:0007669"/>
    <property type="project" value="UniProtKB-KW"/>
</dbReference>
<dbReference type="SUPFAM" id="SSF55856">
    <property type="entry name" value="Cytochrome b5-like heme/steroid binding domain"/>
    <property type="match status" value="1"/>
</dbReference>
<keyword evidence="11" id="KW-0443">Lipid metabolism</keyword>
<keyword evidence="4 14" id="KW-0812">Transmembrane</keyword>
<gene>
    <name evidence="16" type="ORF">DL89DRAFT_294611</name>
</gene>
<organism evidence="16 17">
    <name type="scientific">Linderina pennispora</name>
    <dbReference type="NCBI Taxonomy" id="61395"/>
    <lineage>
        <taxon>Eukaryota</taxon>
        <taxon>Fungi</taxon>
        <taxon>Fungi incertae sedis</taxon>
        <taxon>Zoopagomycota</taxon>
        <taxon>Kickxellomycotina</taxon>
        <taxon>Kickxellomycetes</taxon>
        <taxon>Kickxellales</taxon>
        <taxon>Kickxellaceae</taxon>
        <taxon>Linderina</taxon>
    </lineage>
</organism>
<feature type="transmembrane region" description="Helical" evidence="14">
    <location>
        <begin position="263"/>
        <end position="284"/>
    </location>
</feature>
<reference evidence="16 17" key="1">
    <citation type="submission" date="2016-07" db="EMBL/GenBank/DDBJ databases">
        <title>Pervasive Adenine N6-methylation of Active Genes in Fungi.</title>
        <authorList>
            <consortium name="DOE Joint Genome Institute"/>
            <person name="Mondo S.J."/>
            <person name="Dannebaum R.O."/>
            <person name="Kuo R.C."/>
            <person name="Labutti K."/>
            <person name="Haridas S."/>
            <person name="Kuo A."/>
            <person name="Salamov A."/>
            <person name="Ahrendt S.R."/>
            <person name="Lipzen A."/>
            <person name="Sullivan W."/>
            <person name="Andreopoulos W.B."/>
            <person name="Clum A."/>
            <person name="Lindquist E."/>
            <person name="Daum C."/>
            <person name="Ramamoorthy G.K."/>
            <person name="Gryganskyi A."/>
            <person name="Culley D."/>
            <person name="Magnuson J.K."/>
            <person name="James T.Y."/>
            <person name="O'Malley M.A."/>
            <person name="Stajich J.E."/>
            <person name="Spatafora J.W."/>
            <person name="Visel A."/>
            <person name="Grigoriev I.V."/>
        </authorList>
    </citation>
    <scope>NUCLEOTIDE SEQUENCE [LARGE SCALE GENOMIC DNA]</scope>
    <source>
        <strain evidence="16 17">ATCC 12442</strain>
    </source>
</reference>
<evidence type="ECO:0000313" key="16">
    <source>
        <dbReference type="EMBL" id="ORX67430.1"/>
    </source>
</evidence>
<keyword evidence="12 14" id="KW-0472">Membrane</keyword>
<keyword evidence="10" id="KW-0560">Oxidoreductase</keyword>
<evidence type="ECO:0000256" key="4">
    <source>
        <dbReference type="ARBA" id="ARBA00022692"/>
    </source>
</evidence>
<evidence type="ECO:0000256" key="8">
    <source>
        <dbReference type="ARBA" id="ARBA00022833"/>
    </source>
</evidence>
<keyword evidence="6" id="KW-0256">Endoplasmic reticulum</keyword>
<dbReference type="Pfam" id="PF04116">
    <property type="entry name" value="FA_hydroxylase"/>
    <property type="match status" value="1"/>
</dbReference>
<dbReference type="GO" id="GO:0080132">
    <property type="term" value="F:fatty acid 2-hydroxylase activity"/>
    <property type="evidence" value="ECO:0007669"/>
    <property type="project" value="InterPro"/>
</dbReference>
<evidence type="ECO:0000256" key="3">
    <source>
        <dbReference type="ARBA" id="ARBA00022516"/>
    </source>
</evidence>
<evidence type="ECO:0000256" key="14">
    <source>
        <dbReference type="SAM" id="Phobius"/>
    </source>
</evidence>
<dbReference type="AlphaFoldDB" id="A0A1Y1W1N6"/>
<evidence type="ECO:0000256" key="13">
    <source>
        <dbReference type="ARBA" id="ARBA00023160"/>
    </source>
</evidence>
<dbReference type="Gene3D" id="3.10.120.10">
    <property type="entry name" value="Cytochrome b5-like heme/steroid binding domain"/>
    <property type="match status" value="1"/>
</dbReference>
<dbReference type="EMBL" id="MCFD01000012">
    <property type="protein sequence ID" value="ORX67430.1"/>
    <property type="molecule type" value="Genomic_DNA"/>
</dbReference>
<keyword evidence="5" id="KW-0479">Metal-binding</keyword>
<dbReference type="InterPro" id="IPR006694">
    <property type="entry name" value="Fatty_acid_hydroxylase"/>
</dbReference>
<dbReference type="GeneID" id="63807186"/>
<evidence type="ECO:0000256" key="5">
    <source>
        <dbReference type="ARBA" id="ARBA00022723"/>
    </source>
</evidence>
<accession>A0A1Y1W1N6</accession>
<sequence length="359" mass="41296">MESGPCGVFVEKVAGSIPIRPRIKGQSGGKHSLFGHLRFVSVADPYSRAEVAKHDTGKSLWVIRANQVFDLTTISQEAMRDGDIHVHALQAYRVLKDFYIGEVMAEDRQADSPPGGTDEMEMVEEDKFLDIHKPLFIQMWNSKFSKEFYIQEVHKPRHLPQPAVFFSNPVLETLTRTPWWFIPIYWTPIMVTMFTLGLRYEPVNVMLVGFVFGMLSWTLAEYSIHRFVFHYDEGIPEGTLAQVAHFLLHGVHHFLPMDQLRLVMPPALSTFLAVHILALLTLIFTPGMLHAVGCGLITGYVLYDECHYWLHHGTTKNERLAYLKSYHLRHHYKDYKSGFGITSDFWDNIFGTNFCDPEY</sequence>